<dbReference type="EMBL" id="JBBMFL010000028">
    <property type="protein sequence ID" value="MEQ2546277.1"/>
    <property type="molecule type" value="Genomic_DNA"/>
</dbReference>
<evidence type="ECO:0000313" key="1">
    <source>
        <dbReference type="EMBL" id="MEQ2546277.1"/>
    </source>
</evidence>
<name>A0ABV1H0S7_9BACT</name>
<organism evidence="1 2">
    <name type="scientific">Alistipes intestinihominis</name>
    <dbReference type="NCBI Taxonomy" id="3133172"/>
    <lineage>
        <taxon>Bacteria</taxon>
        <taxon>Pseudomonadati</taxon>
        <taxon>Bacteroidota</taxon>
        <taxon>Bacteroidia</taxon>
        <taxon>Bacteroidales</taxon>
        <taxon>Rikenellaceae</taxon>
        <taxon>Alistipes</taxon>
    </lineage>
</organism>
<proteinExistence type="predicted"/>
<gene>
    <name evidence="1" type="ORF">WMO46_15135</name>
</gene>
<keyword evidence="2" id="KW-1185">Reference proteome</keyword>
<dbReference type="Proteomes" id="UP001460202">
    <property type="component" value="Unassembled WGS sequence"/>
</dbReference>
<dbReference type="RefSeq" id="WP_196017957.1">
    <property type="nucleotide sequence ID" value="NZ_JBBMFL010000028.1"/>
</dbReference>
<evidence type="ECO:0000313" key="2">
    <source>
        <dbReference type="Proteomes" id="UP001460202"/>
    </source>
</evidence>
<sequence>MDNDELKAGQSGTLKEPYLGYRHVEFVEYDYPQVRVRISSGLEFSVWIDEVDWDEPY</sequence>
<accession>A0ABV1H0S7</accession>
<comment type="caution">
    <text evidence="1">The sequence shown here is derived from an EMBL/GenBank/DDBJ whole genome shotgun (WGS) entry which is preliminary data.</text>
</comment>
<protein>
    <submittedName>
        <fullName evidence="1">Uncharacterized protein</fullName>
    </submittedName>
</protein>
<reference evidence="1 2" key="1">
    <citation type="submission" date="2024-03" db="EMBL/GenBank/DDBJ databases">
        <title>Human intestinal bacterial collection.</title>
        <authorList>
            <person name="Pauvert C."/>
            <person name="Hitch T.C.A."/>
            <person name="Clavel T."/>
        </authorList>
    </citation>
    <scope>NUCLEOTIDE SEQUENCE [LARGE SCALE GENOMIC DNA]</scope>
    <source>
        <strain evidence="1 2">CLA-KB-H122</strain>
    </source>
</reference>